<dbReference type="SUPFAM" id="SSF54862">
    <property type="entry name" value="4Fe-4S ferredoxins"/>
    <property type="match status" value="1"/>
</dbReference>
<protein>
    <submittedName>
        <fullName evidence="7">NADH-quinone oxidoreductase subunit F</fullName>
    </submittedName>
</protein>
<keyword evidence="5" id="KW-0411">Iron-sulfur</keyword>
<dbReference type="Pfam" id="PF10589">
    <property type="entry name" value="NADH_4Fe-4S"/>
    <property type="match status" value="1"/>
</dbReference>
<dbReference type="Pfam" id="PF13237">
    <property type="entry name" value="Fer4_10"/>
    <property type="match status" value="1"/>
</dbReference>
<dbReference type="Pfam" id="PF01512">
    <property type="entry name" value="Complex1_51K"/>
    <property type="match status" value="1"/>
</dbReference>
<dbReference type="Gene3D" id="3.30.70.20">
    <property type="match status" value="1"/>
</dbReference>
<sequence>MATKNIENIAQEYNSAYKKITGRVVICGGTGCIAGGSLKVYEAFQAEMEKRKIGFCLQITKDCHENYLSLSGCRGFCAQGPLVSVGDIFYTKVKPEDVAEIVEKTLLKGEVIDRLLYHNPANDQKAKTVGDIPFYSQQERILLHDCGRINPEDINEYIAHGGYAQAKRAYTEMTDEDVCKEMIASGLRGRGGGGFPTGKKWDLTRVEPGPKKYVICNADEGDPGAFMDRSVMEGNPNAVLEGMMIAARAIGADEGYIYVRMEYPLAIQRVRTAIKQAEELGILGENIFGSGKNFKINVMEGAGAFVCGEETALIASVEGKRGMPKIKPPFPSQCGLFGKPTVINNVETLATVAKILEMGAEEFRKIGTLGSPGTKTFAVTGHIANTGLVEVPMGTTLRQVIDDVAGGTTNDDGTVNKAAFKAAQIGGPSGGCLTKEHLDLPLDFDSLKSAGAMVGSGGLVVMNDKTCMVNVARFFLEFTQRESCGKCVPCREGTEQMLTMLNDIVEGRATLKTLENLEDLAKAVQKSSLCALGKTAPNPVLSTLKHFKEEYLAHVVDKRCPAGVCKALARFEIVADKCKGCGMCKRACPVQAISGEVGKPHHIDPKKCIKCGGCKSTCKFGAVVTGA</sequence>
<evidence type="ECO:0000259" key="6">
    <source>
        <dbReference type="PROSITE" id="PS51379"/>
    </source>
</evidence>
<dbReference type="GO" id="GO:0008137">
    <property type="term" value="F:NADH dehydrogenase (ubiquinone) activity"/>
    <property type="evidence" value="ECO:0007669"/>
    <property type="project" value="InterPro"/>
</dbReference>
<dbReference type="GO" id="GO:0046872">
    <property type="term" value="F:metal ion binding"/>
    <property type="evidence" value="ECO:0007669"/>
    <property type="project" value="UniProtKB-KW"/>
</dbReference>
<dbReference type="CDD" id="cd02980">
    <property type="entry name" value="TRX_Fd_family"/>
    <property type="match status" value="1"/>
</dbReference>
<feature type="domain" description="4Fe-4S ferredoxin-type" evidence="6">
    <location>
        <begin position="569"/>
        <end position="598"/>
    </location>
</feature>
<dbReference type="Gene3D" id="3.40.30.10">
    <property type="entry name" value="Glutaredoxin"/>
    <property type="match status" value="1"/>
</dbReference>
<evidence type="ECO:0000256" key="2">
    <source>
        <dbReference type="ARBA" id="ARBA00022485"/>
    </source>
</evidence>
<dbReference type="InterPro" id="IPR001949">
    <property type="entry name" value="NADH-UbQ_OxRdtase_51kDa_CS"/>
</dbReference>
<dbReference type="InterPro" id="IPR019575">
    <property type="entry name" value="Nuop51_4Fe4S-bd"/>
</dbReference>
<accession>A0A650EPK6</accession>
<dbReference type="SUPFAM" id="SSF52833">
    <property type="entry name" value="Thioredoxin-like"/>
    <property type="match status" value="1"/>
</dbReference>
<evidence type="ECO:0000256" key="4">
    <source>
        <dbReference type="ARBA" id="ARBA00023004"/>
    </source>
</evidence>
<dbReference type="SMART" id="SM00928">
    <property type="entry name" value="NADH_4Fe-4S"/>
    <property type="match status" value="1"/>
</dbReference>
<keyword evidence="3" id="KW-0479">Metal-binding</keyword>
<dbReference type="PANTHER" id="PTHR43578">
    <property type="entry name" value="NADH-QUINONE OXIDOREDUCTASE SUBUNIT F"/>
    <property type="match status" value="1"/>
</dbReference>
<keyword evidence="4" id="KW-0408">Iron</keyword>
<evidence type="ECO:0000256" key="3">
    <source>
        <dbReference type="ARBA" id="ARBA00022723"/>
    </source>
</evidence>
<dbReference type="AlphaFoldDB" id="A0A650EPK6"/>
<dbReference type="FunFam" id="3.40.50.11540:FF:000001">
    <property type="entry name" value="NADH dehydrogenase [ubiquinone] flavoprotein 1, mitochondrial"/>
    <property type="match status" value="1"/>
</dbReference>
<dbReference type="InterPro" id="IPR037207">
    <property type="entry name" value="Nuop51_4Fe4S-bd_sf"/>
</dbReference>
<dbReference type="GO" id="GO:0051539">
    <property type="term" value="F:4 iron, 4 sulfur cluster binding"/>
    <property type="evidence" value="ECO:0007669"/>
    <property type="project" value="UniProtKB-KW"/>
</dbReference>
<dbReference type="SUPFAM" id="SSF142019">
    <property type="entry name" value="Nqo1 FMN-binding domain-like"/>
    <property type="match status" value="1"/>
</dbReference>
<dbReference type="SUPFAM" id="SSF140490">
    <property type="entry name" value="Nqo1C-terminal domain-like"/>
    <property type="match status" value="1"/>
</dbReference>
<dbReference type="PROSITE" id="PS51379">
    <property type="entry name" value="4FE4S_FER_2"/>
    <property type="match status" value="2"/>
</dbReference>
<dbReference type="InterPro" id="IPR036249">
    <property type="entry name" value="Thioredoxin-like_sf"/>
</dbReference>
<proteinExistence type="inferred from homology"/>
<dbReference type="Pfam" id="PF01257">
    <property type="entry name" value="2Fe-2S_thioredx"/>
    <property type="match status" value="1"/>
</dbReference>
<dbReference type="Pfam" id="PF10531">
    <property type="entry name" value="SLBB"/>
    <property type="match status" value="1"/>
</dbReference>
<dbReference type="Gene3D" id="3.40.50.11540">
    <property type="entry name" value="NADH-ubiquinone oxidoreductase 51kDa subunit"/>
    <property type="match status" value="1"/>
</dbReference>
<organism evidence="7">
    <name type="scientific">uncultured Elusimicrobia bacterium</name>
    <dbReference type="NCBI Taxonomy" id="699876"/>
    <lineage>
        <taxon>Bacteria</taxon>
        <taxon>Pseudomonadati</taxon>
        <taxon>Elusimicrobiota</taxon>
        <taxon>Elusimicrobia</taxon>
        <taxon>environmental samples</taxon>
    </lineage>
</organism>
<dbReference type="Gene3D" id="1.20.1440.230">
    <property type="entry name" value="NADH-ubiquinone oxidoreductase 51kDa subunit, iron-sulphur binding domain"/>
    <property type="match status" value="1"/>
</dbReference>
<dbReference type="InterPro" id="IPR011538">
    <property type="entry name" value="Nuo51_FMN-bd"/>
</dbReference>
<dbReference type="Gene3D" id="3.10.20.600">
    <property type="match status" value="1"/>
</dbReference>
<dbReference type="PANTHER" id="PTHR43578:SF3">
    <property type="entry name" value="NADH-QUINONE OXIDOREDUCTASE SUBUNIT F"/>
    <property type="match status" value="1"/>
</dbReference>
<evidence type="ECO:0000256" key="5">
    <source>
        <dbReference type="ARBA" id="ARBA00023014"/>
    </source>
</evidence>
<reference evidence="7" key="1">
    <citation type="journal article" date="2020" name="J. ISSAAS">
        <title>Lactobacilli and other gastrointestinal microbiota of Peromyscus leucopus, reservoir host for agents of Lyme disease and other zoonoses in North America.</title>
        <authorList>
            <person name="Milovic A."/>
            <person name="Bassam K."/>
            <person name="Shao H."/>
            <person name="Chatzistamou I."/>
            <person name="Tufts D.M."/>
            <person name="Diuk-Wasser M."/>
            <person name="Barbour A.G."/>
        </authorList>
    </citation>
    <scope>NUCLEOTIDE SEQUENCE</scope>
    <source>
        <strain evidence="7">LL30</strain>
    </source>
</reference>
<dbReference type="GO" id="GO:0010181">
    <property type="term" value="F:FMN binding"/>
    <property type="evidence" value="ECO:0007669"/>
    <property type="project" value="InterPro"/>
</dbReference>
<dbReference type="Gene3D" id="6.10.250.1450">
    <property type="match status" value="1"/>
</dbReference>
<dbReference type="PROSITE" id="PS00645">
    <property type="entry name" value="COMPLEX1_51K_2"/>
    <property type="match status" value="1"/>
</dbReference>
<evidence type="ECO:0000313" key="7">
    <source>
        <dbReference type="EMBL" id="QGT50834.1"/>
    </source>
</evidence>
<dbReference type="SUPFAM" id="SSF142984">
    <property type="entry name" value="Nqo1 middle domain-like"/>
    <property type="match status" value="1"/>
</dbReference>
<keyword evidence="2" id="KW-0004">4Fe-4S</keyword>
<comment type="similarity">
    <text evidence="1">Belongs to the complex I 51 kDa subunit family.</text>
</comment>
<gene>
    <name evidence="7" type="ORF">Elusimicrob2101_0970</name>
</gene>
<evidence type="ECO:0000256" key="1">
    <source>
        <dbReference type="ARBA" id="ARBA00007523"/>
    </source>
</evidence>
<dbReference type="PROSITE" id="PS00198">
    <property type="entry name" value="4FE4S_FER_1"/>
    <property type="match status" value="1"/>
</dbReference>
<dbReference type="EMBL" id="MN577572">
    <property type="protein sequence ID" value="QGT50834.1"/>
    <property type="molecule type" value="Genomic_DNA"/>
</dbReference>
<dbReference type="InterPro" id="IPR017900">
    <property type="entry name" value="4Fe4S_Fe_S_CS"/>
</dbReference>
<dbReference type="InterPro" id="IPR019554">
    <property type="entry name" value="Soluble_ligand-bd"/>
</dbReference>
<dbReference type="FunFam" id="1.20.1440.230:FF:000001">
    <property type="entry name" value="Mitochondrial NADH dehydrogenase flavoprotein 1"/>
    <property type="match status" value="1"/>
</dbReference>
<feature type="domain" description="4Fe-4S ferredoxin-type" evidence="6">
    <location>
        <begin position="599"/>
        <end position="627"/>
    </location>
</feature>
<dbReference type="InterPro" id="IPR037225">
    <property type="entry name" value="Nuo51_FMN-bd_sf"/>
</dbReference>
<dbReference type="InterPro" id="IPR017896">
    <property type="entry name" value="4Fe4S_Fe-S-bd"/>
</dbReference>
<name>A0A650EPK6_9BACT</name>